<feature type="chain" id="PRO_5020909047" evidence="2">
    <location>
        <begin position="24"/>
        <end position="292"/>
    </location>
</feature>
<accession>A0A4Q2SY96</accession>
<keyword evidence="4" id="KW-0378">Hydrolase</keyword>
<reference evidence="4 5" key="1">
    <citation type="submission" date="2019-01" db="EMBL/GenBank/DDBJ databases">
        <title>Novel species of Nocardioides.</title>
        <authorList>
            <person name="Liu Q."/>
            <person name="X Y.-H."/>
        </authorList>
    </citation>
    <scope>NUCLEOTIDE SEQUENCE [LARGE SCALE GENOMIC DNA]</scope>
    <source>
        <strain evidence="4 5">HLT2-9</strain>
    </source>
</reference>
<proteinExistence type="predicted"/>
<dbReference type="SUPFAM" id="SSF53474">
    <property type="entry name" value="alpha/beta-Hydrolases"/>
    <property type="match status" value="1"/>
</dbReference>
<dbReference type="PANTHER" id="PTHR42886:SF29">
    <property type="entry name" value="PUMMELIG, ISOFORM A"/>
    <property type="match status" value="1"/>
</dbReference>
<dbReference type="InterPro" id="IPR000073">
    <property type="entry name" value="AB_hydrolase_1"/>
</dbReference>
<dbReference type="PANTHER" id="PTHR42886">
    <property type="entry name" value="RE40534P-RELATED"/>
    <property type="match status" value="1"/>
</dbReference>
<keyword evidence="5" id="KW-1185">Reference proteome</keyword>
<dbReference type="PROSITE" id="PS51257">
    <property type="entry name" value="PROKAR_LIPOPROTEIN"/>
    <property type="match status" value="1"/>
</dbReference>
<protein>
    <submittedName>
        <fullName evidence="4">Alpha/beta hydrolase</fullName>
    </submittedName>
</protein>
<dbReference type="GO" id="GO:0016787">
    <property type="term" value="F:hydrolase activity"/>
    <property type="evidence" value="ECO:0007669"/>
    <property type="project" value="UniProtKB-KW"/>
</dbReference>
<dbReference type="Pfam" id="PF00561">
    <property type="entry name" value="Abhydrolase_1"/>
    <property type="match status" value="1"/>
</dbReference>
<organism evidence="4 5">
    <name type="scientific">Nocardioides zhouii</name>
    <dbReference type="NCBI Taxonomy" id="1168729"/>
    <lineage>
        <taxon>Bacteria</taxon>
        <taxon>Bacillati</taxon>
        <taxon>Actinomycetota</taxon>
        <taxon>Actinomycetes</taxon>
        <taxon>Propionibacteriales</taxon>
        <taxon>Nocardioidaceae</taxon>
        <taxon>Nocardioides</taxon>
    </lineage>
</organism>
<dbReference type="Proteomes" id="UP000291101">
    <property type="component" value="Unassembled WGS sequence"/>
</dbReference>
<gene>
    <name evidence="4" type="ORF">EUA94_12490</name>
</gene>
<evidence type="ECO:0000313" key="4">
    <source>
        <dbReference type="EMBL" id="RYC10603.1"/>
    </source>
</evidence>
<evidence type="ECO:0000256" key="1">
    <source>
        <dbReference type="SAM" id="MobiDB-lite"/>
    </source>
</evidence>
<feature type="domain" description="AB hydrolase-1" evidence="3">
    <location>
        <begin position="87"/>
        <end position="174"/>
    </location>
</feature>
<dbReference type="RefSeq" id="WP_129427206.1">
    <property type="nucleotide sequence ID" value="NZ_SDWV01000011.1"/>
</dbReference>
<dbReference type="OrthoDB" id="7185741at2"/>
<feature type="signal peptide" evidence="2">
    <location>
        <begin position="1"/>
        <end position="23"/>
    </location>
</feature>
<evidence type="ECO:0000313" key="5">
    <source>
        <dbReference type="Proteomes" id="UP000291101"/>
    </source>
</evidence>
<evidence type="ECO:0000256" key="2">
    <source>
        <dbReference type="SAM" id="SignalP"/>
    </source>
</evidence>
<keyword evidence="2" id="KW-0732">Signal</keyword>
<sequence>MNALRIGLIAPLVLAVAALGACASDPPGSAEPQVSATTTGSAEPSLGGTFPVNGRDLYLECWGEGEPTIVLEVGEGRLLSDLDVLRAAFDSQRRVCSYDRANKGRSGSAPTPRTGEDLVSDLHGLLEAAEVPGPYVLVGHSAGGLLVQAYAATFPDEVGGVVALNPVPPWKPWSTSGMRIMTAGERRGEAEYMEGANGESLDYRSISGQIEDQPVPQDTPFSLVISTVDQCFSPEDVCGRTYAAYESIMKRVAGQWAMGEYTEVRASHEIYADATEEVQAAIDDVLSLAQIR</sequence>
<dbReference type="EMBL" id="SDWV01000011">
    <property type="protein sequence ID" value="RYC10603.1"/>
    <property type="molecule type" value="Genomic_DNA"/>
</dbReference>
<dbReference type="AlphaFoldDB" id="A0A4Q2SY96"/>
<comment type="caution">
    <text evidence="4">The sequence shown here is derived from an EMBL/GenBank/DDBJ whole genome shotgun (WGS) entry which is preliminary data.</text>
</comment>
<feature type="compositionally biased region" description="Polar residues" evidence="1">
    <location>
        <begin position="32"/>
        <end position="42"/>
    </location>
</feature>
<dbReference type="Gene3D" id="3.40.50.1820">
    <property type="entry name" value="alpha/beta hydrolase"/>
    <property type="match status" value="1"/>
</dbReference>
<dbReference type="InterPro" id="IPR029058">
    <property type="entry name" value="AB_hydrolase_fold"/>
</dbReference>
<feature type="region of interest" description="Disordered" evidence="1">
    <location>
        <begin position="26"/>
        <end position="48"/>
    </location>
</feature>
<evidence type="ECO:0000259" key="3">
    <source>
        <dbReference type="Pfam" id="PF00561"/>
    </source>
</evidence>
<name>A0A4Q2SY96_9ACTN</name>